<dbReference type="EMBL" id="JAUSQM010000001">
    <property type="protein sequence ID" value="MDP9823379.1"/>
    <property type="molecule type" value="Genomic_DNA"/>
</dbReference>
<accession>A0ABT9NT70</accession>
<feature type="domain" description="DUF6351" evidence="1">
    <location>
        <begin position="59"/>
        <end position="738"/>
    </location>
</feature>
<dbReference type="Proteomes" id="UP001240447">
    <property type="component" value="Unassembled WGS sequence"/>
</dbReference>
<gene>
    <name evidence="2" type="ORF">J2S59_003188</name>
</gene>
<reference evidence="2 3" key="1">
    <citation type="submission" date="2023-07" db="EMBL/GenBank/DDBJ databases">
        <title>Sequencing the genomes of 1000 actinobacteria strains.</title>
        <authorList>
            <person name="Klenk H.-P."/>
        </authorList>
    </citation>
    <scope>NUCLEOTIDE SEQUENCE [LARGE SCALE GENOMIC DNA]</scope>
    <source>
        <strain evidence="2 3">GD13</strain>
    </source>
</reference>
<name>A0ABT9NT70_9ACTN</name>
<dbReference type="Pfam" id="PF19878">
    <property type="entry name" value="DUF6351"/>
    <property type="match status" value="1"/>
</dbReference>
<evidence type="ECO:0000313" key="2">
    <source>
        <dbReference type="EMBL" id="MDP9823379.1"/>
    </source>
</evidence>
<proteinExistence type="predicted"/>
<organism evidence="2 3">
    <name type="scientific">Nocardioides massiliensis</name>
    <dbReference type="NCBI Taxonomy" id="1325935"/>
    <lineage>
        <taxon>Bacteria</taxon>
        <taxon>Bacillati</taxon>
        <taxon>Actinomycetota</taxon>
        <taxon>Actinomycetes</taxon>
        <taxon>Propionibacteriales</taxon>
        <taxon>Nocardioidaceae</taxon>
        <taxon>Nocardioides</taxon>
    </lineage>
</organism>
<dbReference type="InterPro" id="IPR045556">
    <property type="entry name" value="DUF6351"/>
</dbReference>
<keyword evidence="3" id="KW-1185">Reference proteome</keyword>
<dbReference type="RefSeq" id="WP_068117344.1">
    <property type="nucleotide sequence ID" value="NZ_CCXJ01000083.1"/>
</dbReference>
<evidence type="ECO:0000313" key="3">
    <source>
        <dbReference type="Proteomes" id="UP001240447"/>
    </source>
</evidence>
<sequence>MPGSRSLAPSAVALAVVLVAALLVPLGASSATARPVYGSVTGEVPRGGGVVRTEGPMRIRVLSNRPDLISGGDALVEVELPRGVRPRQVRVRAGKRNVTQRFAVRRDGRYVGLVRGLRLGRTVLTARAPGHAARQVVVNHRSGGPVFSGPQTRHYRCQEGARTARCHQPATYKLLYKSSNPLRLGLHPYDRKRPPRDVATTTTDRGVRVPFIVRQEEGFQNRDRYTILTLWQPGKKWRPWAPQKQWNRKLLVTHGGGCGASHGPDEPPLADYAGTFDAIPVSPVENSYVTALGRGFAVMSAALANTGHNCNAVLNAEAVMMAKERVVERYGELRYTIGTGCSGGSIAQQTTANAYPGIYQGLITTCSYPDVLTAGAQFADYHLLRQYFESPARWRPGVVWLPHQMAAVEGHLTHLNAIVADEGLFKSALNPQDDCPGTVATVTGDPSTRYHPTRNPGGVRCSVLDLMINQLGPRPKATWTPAEKRAGRGFGGIPFSNTGIMYGLNALRSGLITPEHFLDLNAKIGGLDVDSQRTDRRTRGNRAAIRRAYRTGLINEMTNMSEVAIINHGGPDPGLAHDYAHAFWAHERLKRAQGHTGNRVMWFGAVPLIGDLTWAREAFVKMDEWLEEVEADPNTIPLARKIVTNKPRGLRDRCVLPTGAAALCTLPLMNLVQTNLSTPRQEAGGPVANDNVACRKRPLRRGDATFLGLGLTSGQWDRLGAVFAGGVCDWGKPGVGQGPTTTWLTYAGKRGGAAYGGRKLPRARSWDARGWSSVNFAEALRR</sequence>
<evidence type="ECO:0000259" key="1">
    <source>
        <dbReference type="Pfam" id="PF19878"/>
    </source>
</evidence>
<comment type="caution">
    <text evidence="2">The sequence shown here is derived from an EMBL/GenBank/DDBJ whole genome shotgun (WGS) entry which is preliminary data.</text>
</comment>
<protein>
    <recommendedName>
        <fullName evidence="1">DUF6351 domain-containing protein</fullName>
    </recommendedName>
</protein>